<evidence type="ECO:0000313" key="1">
    <source>
        <dbReference type="EMBL" id="TYS01561.1"/>
    </source>
</evidence>
<evidence type="ECO:0000313" key="2">
    <source>
        <dbReference type="Proteomes" id="UP000325182"/>
    </source>
</evidence>
<dbReference type="Proteomes" id="UP000325182">
    <property type="component" value="Unassembled WGS sequence"/>
</dbReference>
<dbReference type="AlphaFoldDB" id="A0A5D4MKN9"/>
<comment type="caution">
    <text evidence="1">The sequence shown here is derived from an EMBL/GenBank/DDBJ whole genome shotgun (WGS) entry which is preliminary data.</text>
</comment>
<name>A0A5D4MKN9_9BACI</name>
<reference evidence="1 2" key="1">
    <citation type="submission" date="2019-08" db="EMBL/GenBank/DDBJ databases">
        <title>Bacillus genomes from the desert of Cuatro Cienegas, Coahuila.</title>
        <authorList>
            <person name="Olmedo-Alvarez G."/>
        </authorList>
    </citation>
    <scope>NUCLEOTIDE SEQUENCE [LARGE SCALE GENOMIC DNA]</scope>
    <source>
        <strain evidence="1 2">CH128b_4D</strain>
    </source>
</reference>
<gene>
    <name evidence="1" type="ORF">FZC84_02605</name>
</gene>
<proteinExistence type="predicted"/>
<sequence length="66" mass="7574">MTINHSGTLGKDYFISYLKLVMNSKGCTAEQAKDTALRQFFKGDHHIYGQETYSAFLEAYSFITKR</sequence>
<accession>A0A5D4MKN9</accession>
<organism evidence="1 2">
    <name type="scientific">Rossellomorea vietnamensis</name>
    <dbReference type="NCBI Taxonomy" id="218284"/>
    <lineage>
        <taxon>Bacteria</taxon>
        <taxon>Bacillati</taxon>
        <taxon>Bacillota</taxon>
        <taxon>Bacilli</taxon>
        <taxon>Bacillales</taxon>
        <taxon>Bacillaceae</taxon>
        <taxon>Rossellomorea</taxon>
    </lineage>
</organism>
<dbReference type="RefSeq" id="WP_148952870.1">
    <property type="nucleotide sequence ID" value="NZ_VTEG01000001.1"/>
</dbReference>
<dbReference type="EMBL" id="VTEG01000001">
    <property type="protein sequence ID" value="TYS01561.1"/>
    <property type="molecule type" value="Genomic_DNA"/>
</dbReference>
<protein>
    <submittedName>
        <fullName evidence="1">Uncharacterized protein</fullName>
    </submittedName>
</protein>